<reference evidence="1" key="2">
    <citation type="journal article" date="2023" name="IMA Fungus">
        <title>Comparative genomic study of the Penicillium genus elucidates a diverse pangenome and 15 lateral gene transfer events.</title>
        <authorList>
            <person name="Petersen C."/>
            <person name="Sorensen T."/>
            <person name="Nielsen M.R."/>
            <person name="Sondergaard T.E."/>
            <person name="Sorensen J.L."/>
            <person name="Fitzpatrick D.A."/>
            <person name="Frisvad J.C."/>
            <person name="Nielsen K.L."/>
        </authorList>
    </citation>
    <scope>NUCLEOTIDE SEQUENCE</scope>
    <source>
        <strain evidence="1">IBT 21917</strain>
    </source>
</reference>
<protein>
    <submittedName>
        <fullName evidence="1">Uncharacterized protein</fullName>
    </submittedName>
</protein>
<sequence>MSRGCPFNQPADQGMPMEAGSMDTTVIHLPRVMVGFDEGYESKRQGKEIAENHIYQYFDPAKAVLEAHGCAT</sequence>
<reference evidence="1" key="1">
    <citation type="submission" date="2022-11" db="EMBL/GenBank/DDBJ databases">
        <authorList>
            <person name="Petersen C."/>
        </authorList>
    </citation>
    <scope>NUCLEOTIDE SEQUENCE</scope>
    <source>
        <strain evidence="1">IBT 21917</strain>
    </source>
</reference>
<dbReference type="AlphaFoldDB" id="A0A9W9IUL5"/>
<keyword evidence="2" id="KW-1185">Reference proteome</keyword>
<gene>
    <name evidence="1" type="ORF">N7492_000946</name>
</gene>
<comment type="caution">
    <text evidence="1">The sequence shown here is derived from an EMBL/GenBank/DDBJ whole genome shotgun (WGS) entry which is preliminary data.</text>
</comment>
<evidence type="ECO:0000313" key="2">
    <source>
        <dbReference type="Proteomes" id="UP001146351"/>
    </source>
</evidence>
<organism evidence="1 2">
    <name type="scientific">Penicillium capsulatum</name>
    <dbReference type="NCBI Taxonomy" id="69766"/>
    <lineage>
        <taxon>Eukaryota</taxon>
        <taxon>Fungi</taxon>
        <taxon>Dikarya</taxon>
        <taxon>Ascomycota</taxon>
        <taxon>Pezizomycotina</taxon>
        <taxon>Eurotiomycetes</taxon>
        <taxon>Eurotiomycetidae</taxon>
        <taxon>Eurotiales</taxon>
        <taxon>Aspergillaceae</taxon>
        <taxon>Penicillium</taxon>
    </lineage>
</organism>
<evidence type="ECO:0000313" key="1">
    <source>
        <dbReference type="EMBL" id="KAJ5183330.1"/>
    </source>
</evidence>
<dbReference type="Proteomes" id="UP001146351">
    <property type="component" value="Unassembled WGS sequence"/>
</dbReference>
<name>A0A9W9IUL5_9EURO</name>
<proteinExistence type="predicted"/>
<dbReference type="EMBL" id="JAPQKO010000001">
    <property type="protein sequence ID" value="KAJ5183330.1"/>
    <property type="molecule type" value="Genomic_DNA"/>
</dbReference>
<accession>A0A9W9IUL5</accession>